<evidence type="ECO:0000313" key="2">
    <source>
        <dbReference type="EMBL" id="CAD1822532.1"/>
    </source>
</evidence>
<accession>A0A6V7NVD7</accession>
<feature type="coiled-coil region" evidence="1">
    <location>
        <begin position="261"/>
        <end position="302"/>
    </location>
</feature>
<dbReference type="EMBL" id="LR862142">
    <property type="protein sequence ID" value="CAD1822532.1"/>
    <property type="molecule type" value="Genomic_DNA"/>
</dbReference>
<protein>
    <submittedName>
        <fullName evidence="2">Uncharacterized protein</fullName>
    </submittedName>
</protein>
<keyword evidence="1" id="KW-0175">Coiled coil</keyword>
<evidence type="ECO:0000256" key="1">
    <source>
        <dbReference type="SAM" id="Coils"/>
    </source>
</evidence>
<feature type="coiled-coil region" evidence="1">
    <location>
        <begin position="119"/>
        <end position="180"/>
    </location>
</feature>
<name>A0A6V7NVD7_ANACO</name>
<reference evidence="2" key="1">
    <citation type="submission" date="2020-07" db="EMBL/GenBank/DDBJ databases">
        <authorList>
            <person name="Lin J."/>
        </authorList>
    </citation>
    <scope>NUCLEOTIDE SEQUENCE</scope>
</reference>
<sequence length="313" mass="35556">MRHGHTGANAALLCQQYQRVKDQPPLQPPFLSSSFNTIRRIPNEVCNGNSNNKWILDTSHPSSSSPRDAIHLFSSANDGECSFGRTAIDQPLPELTKQEVEDSFESLMHCANSEIARHVESKEDQTVMLDEELQQQQQQQQQLLQQNQNLSFSTTSQIMLDEELLQQQQQQQQQQQLLQQNQNLSFSTTSQIMPDEVLLLQQQQQQQQLLQKMPVFSTTPITTAQALLMRLNETSRAEKDVKESGVGRAIESKKTGMQAYISHLERQLKGKERQIEELEGKVKALECTNDELRKALDASQKVTYPNVLDATLL</sequence>
<organism evidence="2">
    <name type="scientific">Ananas comosus var. bracteatus</name>
    <name type="common">red pineapple</name>
    <dbReference type="NCBI Taxonomy" id="296719"/>
    <lineage>
        <taxon>Eukaryota</taxon>
        <taxon>Viridiplantae</taxon>
        <taxon>Streptophyta</taxon>
        <taxon>Embryophyta</taxon>
        <taxon>Tracheophyta</taxon>
        <taxon>Spermatophyta</taxon>
        <taxon>Magnoliopsida</taxon>
        <taxon>Liliopsida</taxon>
        <taxon>Poales</taxon>
        <taxon>Bromeliaceae</taxon>
        <taxon>Bromelioideae</taxon>
        <taxon>Ananas</taxon>
    </lineage>
</organism>
<proteinExistence type="predicted"/>
<dbReference type="AlphaFoldDB" id="A0A6V7NVD7"/>
<gene>
    <name evidence="2" type="ORF">CB5_LOCUS5743</name>
</gene>